<reference evidence="16" key="2">
    <citation type="submission" date="2025-09" db="UniProtKB">
        <authorList>
            <consortium name="Ensembl"/>
        </authorList>
    </citation>
    <scope>IDENTIFICATION</scope>
</reference>
<dbReference type="SUPFAM" id="SSF82199">
    <property type="entry name" value="SET domain"/>
    <property type="match status" value="1"/>
</dbReference>
<dbReference type="EC" id="2.1.1.361" evidence="3"/>
<evidence type="ECO:0000256" key="5">
    <source>
        <dbReference type="ARBA" id="ARBA00022603"/>
    </source>
</evidence>
<comment type="subcellular location">
    <subcellularLocation>
        <location evidence="2">Chromosome</location>
    </subcellularLocation>
    <subcellularLocation>
        <location evidence="1">Nucleus</location>
    </subcellularLocation>
</comment>
<dbReference type="PANTHER" id="PTHR46167:SF1">
    <property type="entry name" value="N-LYSINE METHYLTRANSFERASE KMT5A"/>
    <property type="match status" value="1"/>
</dbReference>
<evidence type="ECO:0000256" key="10">
    <source>
        <dbReference type="ARBA" id="ARBA00023163"/>
    </source>
</evidence>
<keyword evidence="10" id="KW-0804">Transcription</keyword>
<evidence type="ECO:0000256" key="9">
    <source>
        <dbReference type="ARBA" id="ARBA00023015"/>
    </source>
</evidence>
<feature type="compositionally biased region" description="Polar residues" evidence="14">
    <location>
        <begin position="135"/>
        <end position="149"/>
    </location>
</feature>
<evidence type="ECO:0000256" key="7">
    <source>
        <dbReference type="ARBA" id="ARBA00022691"/>
    </source>
</evidence>
<evidence type="ECO:0000256" key="1">
    <source>
        <dbReference type="ARBA" id="ARBA00004123"/>
    </source>
</evidence>
<reference evidence="16" key="1">
    <citation type="submission" date="2025-08" db="UniProtKB">
        <authorList>
            <consortium name="Ensembl"/>
        </authorList>
    </citation>
    <scope>IDENTIFICATION</scope>
</reference>
<keyword evidence="11" id="KW-0539">Nucleus</keyword>
<dbReference type="GO" id="GO:0006357">
    <property type="term" value="P:regulation of transcription by RNA polymerase II"/>
    <property type="evidence" value="ECO:0007669"/>
    <property type="project" value="TreeGrafter"/>
</dbReference>
<evidence type="ECO:0000256" key="2">
    <source>
        <dbReference type="ARBA" id="ARBA00004286"/>
    </source>
</evidence>
<dbReference type="GO" id="GO:0032259">
    <property type="term" value="P:methylation"/>
    <property type="evidence" value="ECO:0007669"/>
    <property type="project" value="UniProtKB-KW"/>
</dbReference>
<dbReference type="GeneTree" id="ENSGT00940000163293"/>
<evidence type="ECO:0000256" key="8">
    <source>
        <dbReference type="ARBA" id="ARBA00022853"/>
    </source>
</evidence>
<name>A0A8C4WP90_EPTBU</name>
<evidence type="ECO:0000256" key="4">
    <source>
        <dbReference type="ARBA" id="ARBA00022454"/>
    </source>
</evidence>
<dbReference type="Gene3D" id="2.170.270.10">
    <property type="entry name" value="SET domain"/>
    <property type="match status" value="1"/>
</dbReference>
<dbReference type="SMART" id="SM00317">
    <property type="entry name" value="SET"/>
    <property type="match status" value="1"/>
</dbReference>
<keyword evidence="6" id="KW-0808">Transferase</keyword>
<sequence>MGETRRNMVLGSPSARPVGKRKTATAARPEKPAGSAGGSKCPDEVFKEPPATWKRHGHCGSRMNGERVAECQGREATTAAPQGRPARPRRADAAPKDKYSYKSLPASVAGADADVETSQSHKHVERSLSPRRLSVKTSSSLADGTSMSGSRPFPPSPTNLVRAASSSPPKPSPWRNNGVCRSRVRSLIRSNNDTSQNRKVTDYFPIRRSGRKCKSDIQTEKKKKIDEAITSGIEDGMEVQDMECKGRGVIATHPYSRGDYVVEYSGELIELTDAKLREAKYAEDPGTGCYMYYFCFQNKKYCVDATKETGRLGRLVNHSKVGNCQVRLHAVGDVPHLILVASKDINTGEELLYDYGDRSSASLAAYPWLRY</sequence>
<evidence type="ECO:0000256" key="11">
    <source>
        <dbReference type="ARBA" id="ARBA00023242"/>
    </source>
</evidence>
<dbReference type="InterPro" id="IPR016858">
    <property type="entry name" value="KMT5A-like"/>
</dbReference>
<dbReference type="GO" id="GO:0043516">
    <property type="term" value="P:regulation of DNA damage response, signal transduction by p53 class mediator"/>
    <property type="evidence" value="ECO:0007669"/>
    <property type="project" value="TreeGrafter"/>
</dbReference>
<feature type="region of interest" description="Disordered" evidence="14">
    <location>
        <begin position="1"/>
        <end position="183"/>
    </location>
</feature>
<feature type="domain" description="SET" evidence="15">
    <location>
        <begin position="235"/>
        <end position="356"/>
    </location>
</feature>
<dbReference type="Ensembl" id="ENSEBUT00000008306.1">
    <property type="protein sequence ID" value="ENSEBUP00000007818.1"/>
    <property type="gene ID" value="ENSEBUG00000005079.1"/>
</dbReference>
<keyword evidence="8" id="KW-0156">Chromatin regulator</keyword>
<dbReference type="GO" id="GO:0005700">
    <property type="term" value="C:polytene chromosome"/>
    <property type="evidence" value="ECO:0007669"/>
    <property type="project" value="TreeGrafter"/>
</dbReference>
<dbReference type="Proteomes" id="UP000694388">
    <property type="component" value="Unplaced"/>
</dbReference>
<keyword evidence="4" id="KW-0158">Chromosome</keyword>
<proteinExistence type="predicted"/>
<keyword evidence="17" id="KW-1185">Reference proteome</keyword>
<dbReference type="AlphaFoldDB" id="A0A8C4WP90"/>
<protein>
    <recommendedName>
        <fullName evidence="3">[histone H4]-lysine(20) N-methyltransferase</fullName>
        <ecNumber evidence="3">2.1.1.361</ecNumber>
    </recommendedName>
</protein>
<dbReference type="GO" id="GO:0140944">
    <property type="term" value="F:histone H4K20 monomethyltransferase activity"/>
    <property type="evidence" value="ECO:0007669"/>
    <property type="project" value="UniProtKB-EC"/>
</dbReference>
<feature type="compositionally biased region" description="Basic and acidic residues" evidence="14">
    <location>
        <begin position="89"/>
        <end position="100"/>
    </location>
</feature>
<dbReference type="Pfam" id="PF00856">
    <property type="entry name" value="SET"/>
    <property type="match status" value="1"/>
</dbReference>
<dbReference type="PANTHER" id="PTHR46167">
    <property type="entry name" value="N-LYSINE METHYLTRANSFERASE KMT5A"/>
    <property type="match status" value="1"/>
</dbReference>
<keyword evidence="7" id="KW-0949">S-adenosyl-L-methionine</keyword>
<accession>A0A8C4WP90</accession>
<evidence type="ECO:0000256" key="3">
    <source>
        <dbReference type="ARBA" id="ARBA00012187"/>
    </source>
</evidence>
<dbReference type="PROSITE" id="PS51571">
    <property type="entry name" value="SAM_MT43_PR_SET"/>
    <property type="match status" value="1"/>
</dbReference>
<evidence type="ECO:0000256" key="13">
    <source>
        <dbReference type="ARBA" id="ARBA00048985"/>
    </source>
</evidence>
<evidence type="ECO:0000313" key="17">
    <source>
        <dbReference type="Proteomes" id="UP000694388"/>
    </source>
</evidence>
<dbReference type="GO" id="GO:0005634">
    <property type="term" value="C:nucleus"/>
    <property type="evidence" value="ECO:0007669"/>
    <property type="project" value="UniProtKB-SubCell"/>
</dbReference>
<comment type="catalytic activity">
    <reaction evidence="13">
        <text>L-lysyl-[protein] + S-adenosyl-L-methionine = N(6)-methyl-L-lysyl-[protein] + S-adenosyl-L-homocysteine + H(+)</text>
        <dbReference type="Rhea" id="RHEA:51736"/>
        <dbReference type="Rhea" id="RHEA-COMP:9752"/>
        <dbReference type="Rhea" id="RHEA-COMP:13053"/>
        <dbReference type="ChEBI" id="CHEBI:15378"/>
        <dbReference type="ChEBI" id="CHEBI:29969"/>
        <dbReference type="ChEBI" id="CHEBI:57856"/>
        <dbReference type="ChEBI" id="CHEBI:59789"/>
        <dbReference type="ChEBI" id="CHEBI:61929"/>
    </reaction>
</comment>
<keyword evidence="5" id="KW-0489">Methyltransferase</keyword>
<dbReference type="PROSITE" id="PS50280">
    <property type="entry name" value="SET"/>
    <property type="match status" value="1"/>
</dbReference>
<organism evidence="16 17">
    <name type="scientific">Eptatretus burgeri</name>
    <name type="common">Inshore hagfish</name>
    <dbReference type="NCBI Taxonomy" id="7764"/>
    <lineage>
        <taxon>Eukaryota</taxon>
        <taxon>Metazoa</taxon>
        <taxon>Chordata</taxon>
        <taxon>Craniata</taxon>
        <taxon>Vertebrata</taxon>
        <taxon>Cyclostomata</taxon>
        <taxon>Myxini</taxon>
        <taxon>Myxiniformes</taxon>
        <taxon>Myxinidae</taxon>
        <taxon>Eptatretinae</taxon>
        <taxon>Eptatretus</taxon>
    </lineage>
</organism>
<dbReference type="InterPro" id="IPR046341">
    <property type="entry name" value="SET_dom_sf"/>
</dbReference>
<feature type="compositionally biased region" description="Basic and acidic residues" evidence="14">
    <location>
        <begin position="64"/>
        <end position="73"/>
    </location>
</feature>
<feature type="compositionally biased region" description="Low complexity" evidence="14">
    <location>
        <begin position="76"/>
        <end position="85"/>
    </location>
</feature>
<comment type="catalytic activity">
    <reaction evidence="12">
        <text>L-lysyl(20)-[histone H4] + S-adenosyl-L-methionine = N(6)-methyl-L-lysyl(20)-[histone H4] + S-adenosyl-L-homocysteine + H(+)</text>
        <dbReference type="Rhea" id="RHEA:60344"/>
        <dbReference type="Rhea" id="RHEA-COMP:15554"/>
        <dbReference type="Rhea" id="RHEA-COMP:15555"/>
        <dbReference type="ChEBI" id="CHEBI:15378"/>
        <dbReference type="ChEBI" id="CHEBI:29969"/>
        <dbReference type="ChEBI" id="CHEBI:57856"/>
        <dbReference type="ChEBI" id="CHEBI:59789"/>
        <dbReference type="ChEBI" id="CHEBI:61929"/>
        <dbReference type="EC" id="2.1.1.361"/>
    </reaction>
</comment>
<evidence type="ECO:0000256" key="12">
    <source>
        <dbReference type="ARBA" id="ARBA00047784"/>
    </source>
</evidence>
<evidence type="ECO:0000313" key="16">
    <source>
        <dbReference type="Ensembl" id="ENSEBUP00000007818.1"/>
    </source>
</evidence>
<dbReference type="InterPro" id="IPR051760">
    <property type="entry name" value="KMT5A"/>
</dbReference>
<evidence type="ECO:0000256" key="6">
    <source>
        <dbReference type="ARBA" id="ARBA00022679"/>
    </source>
</evidence>
<evidence type="ECO:0000256" key="14">
    <source>
        <dbReference type="SAM" id="MobiDB-lite"/>
    </source>
</evidence>
<evidence type="ECO:0000259" key="15">
    <source>
        <dbReference type="PROSITE" id="PS50280"/>
    </source>
</evidence>
<keyword evidence="9" id="KW-0805">Transcription regulation</keyword>
<dbReference type="CDD" id="cd10528">
    <property type="entry name" value="SET_SETD8"/>
    <property type="match status" value="1"/>
</dbReference>
<dbReference type="InterPro" id="IPR001214">
    <property type="entry name" value="SET_dom"/>
</dbReference>
<dbReference type="InterPro" id="IPR047266">
    <property type="entry name" value="KMT5A-like_SET"/>
</dbReference>